<reference evidence="1 2" key="1">
    <citation type="submission" date="2018-05" db="EMBL/GenBank/DDBJ databases">
        <title>Genomic Encyclopedia of Type Strains, Phase IV (KMG-IV): sequencing the most valuable type-strain genomes for metagenomic binning, comparative biology and taxonomic classification.</title>
        <authorList>
            <person name="Goeker M."/>
        </authorList>
    </citation>
    <scope>NUCLEOTIDE SEQUENCE [LARGE SCALE GENOMIC DNA]</scope>
    <source>
        <strain evidence="1 2">DSM 44704</strain>
    </source>
</reference>
<dbReference type="SUPFAM" id="SSF56281">
    <property type="entry name" value="Metallo-hydrolase/oxidoreductase"/>
    <property type="match status" value="1"/>
</dbReference>
<evidence type="ECO:0000313" key="1">
    <source>
        <dbReference type="EMBL" id="PXX71520.1"/>
    </source>
</evidence>
<comment type="caution">
    <text evidence="1">The sequence shown here is derived from an EMBL/GenBank/DDBJ whole genome shotgun (WGS) entry which is preliminary data.</text>
</comment>
<dbReference type="InterPro" id="IPR036866">
    <property type="entry name" value="RibonucZ/Hydroxyglut_hydro"/>
</dbReference>
<keyword evidence="2" id="KW-1185">Reference proteome</keyword>
<dbReference type="RefSeq" id="WP_040742584.1">
    <property type="nucleotide sequence ID" value="NZ_QJKF01000001.1"/>
</dbReference>
<dbReference type="OrthoDB" id="3190691at2"/>
<evidence type="ECO:0000313" key="2">
    <source>
        <dbReference type="Proteomes" id="UP000247569"/>
    </source>
</evidence>
<gene>
    <name evidence="1" type="ORF">DFR70_101954</name>
</gene>
<name>A0A318KPA9_9NOCA</name>
<dbReference type="EMBL" id="QJKF01000001">
    <property type="protein sequence ID" value="PXX71520.1"/>
    <property type="molecule type" value="Genomic_DNA"/>
</dbReference>
<dbReference type="Gene3D" id="3.60.15.10">
    <property type="entry name" value="Ribonuclease Z/Hydroxyacylglutathione hydrolase-like"/>
    <property type="match status" value="1"/>
</dbReference>
<proteinExistence type="predicted"/>
<accession>A0A318KPA9</accession>
<dbReference type="AlphaFoldDB" id="A0A318KPA9"/>
<dbReference type="PANTHER" id="PTHR43546:SF3">
    <property type="entry name" value="UPF0173 METAL-DEPENDENT HYDROLASE MJ1163"/>
    <property type="match status" value="1"/>
</dbReference>
<sequence>MNVTHYGHACVLIELGDKPIRVLIDPGSYSRDFEDLRDLDLILFTHAHPDHLDTNRLPALLEHNPAARIVHGHSAADALADYSARTHLTHPGDTVRLAGIEIAVTGGEHACVHPDLPGSDNNGYLIAGAVFHPGDAFDPPPAAVDTLLLPAGGPWMKVGEGVDYLRAVAPRIAIPIHQAGLAEVHQRMHHHLLGSLAPEGTEVIVLEHAVARTL</sequence>
<dbReference type="InterPro" id="IPR050114">
    <property type="entry name" value="UPF0173_UPF0282_UlaG_hydrolase"/>
</dbReference>
<dbReference type="PANTHER" id="PTHR43546">
    <property type="entry name" value="UPF0173 METAL-DEPENDENT HYDROLASE MJ1163-RELATED"/>
    <property type="match status" value="1"/>
</dbReference>
<organism evidence="1 2">
    <name type="scientific">Nocardia tenerifensis</name>
    <dbReference type="NCBI Taxonomy" id="228006"/>
    <lineage>
        <taxon>Bacteria</taxon>
        <taxon>Bacillati</taxon>
        <taxon>Actinomycetota</taxon>
        <taxon>Actinomycetes</taxon>
        <taxon>Mycobacteriales</taxon>
        <taxon>Nocardiaceae</taxon>
        <taxon>Nocardia</taxon>
    </lineage>
</organism>
<protein>
    <submittedName>
        <fullName evidence="1">L-ascorbate metabolism protein UlaG (Beta-lactamase superfamily)</fullName>
    </submittedName>
</protein>
<dbReference type="Proteomes" id="UP000247569">
    <property type="component" value="Unassembled WGS sequence"/>
</dbReference>
<dbReference type="Pfam" id="PF13483">
    <property type="entry name" value="Lactamase_B_3"/>
    <property type="match status" value="1"/>
</dbReference>